<dbReference type="AlphaFoldDB" id="A0AAW1Q107"/>
<gene>
    <name evidence="1" type="ORF">WJX72_010731</name>
</gene>
<organism evidence="1 2">
    <name type="scientific">[Myrmecia] bisecta</name>
    <dbReference type="NCBI Taxonomy" id="41462"/>
    <lineage>
        <taxon>Eukaryota</taxon>
        <taxon>Viridiplantae</taxon>
        <taxon>Chlorophyta</taxon>
        <taxon>core chlorophytes</taxon>
        <taxon>Trebouxiophyceae</taxon>
        <taxon>Trebouxiales</taxon>
        <taxon>Trebouxiaceae</taxon>
        <taxon>Myrmecia</taxon>
    </lineage>
</organism>
<dbReference type="Proteomes" id="UP001489004">
    <property type="component" value="Unassembled WGS sequence"/>
</dbReference>
<dbReference type="EMBL" id="JALJOR010000007">
    <property type="protein sequence ID" value="KAK9814742.1"/>
    <property type="molecule type" value="Genomic_DNA"/>
</dbReference>
<name>A0AAW1Q107_9CHLO</name>
<accession>A0AAW1Q107</accession>
<reference evidence="1 2" key="1">
    <citation type="journal article" date="2024" name="Nat. Commun.">
        <title>Phylogenomics reveals the evolutionary origins of lichenization in chlorophyte algae.</title>
        <authorList>
            <person name="Puginier C."/>
            <person name="Libourel C."/>
            <person name="Otte J."/>
            <person name="Skaloud P."/>
            <person name="Haon M."/>
            <person name="Grisel S."/>
            <person name="Petersen M."/>
            <person name="Berrin J.G."/>
            <person name="Delaux P.M."/>
            <person name="Dal Grande F."/>
            <person name="Keller J."/>
        </authorList>
    </citation>
    <scope>NUCLEOTIDE SEQUENCE [LARGE SCALE GENOMIC DNA]</scope>
    <source>
        <strain evidence="1 2">SAG 2043</strain>
    </source>
</reference>
<sequence>MQALKRWCSDTITTPLKYDIDEGRSFPERIGRIPESERTGRRRMLLQAHNTMTTAYDSMADLLRTGTFPEENARLRLVGDDVNARQGVLGLLAEVVKAQNLADGFATLKPEWDAVFMSTARAMLTSRPPSMDSFSPSNFLAHAVIGSA</sequence>
<protein>
    <submittedName>
        <fullName evidence="1">Uncharacterized protein</fullName>
    </submittedName>
</protein>
<evidence type="ECO:0000313" key="2">
    <source>
        <dbReference type="Proteomes" id="UP001489004"/>
    </source>
</evidence>
<keyword evidence="2" id="KW-1185">Reference proteome</keyword>
<proteinExistence type="predicted"/>
<comment type="caution">
    <text evidence="1">The sequence shown here is derived from an EMBL/GenBank/DDBJ whole genome shotgun (WGS) entry which is preliminary data.</text>
</comment>
<evidence type="ECO:0000313" key="1">
    <source>
        <dbReference type="EMBL" id="KAK9814742.1"/>
    </source>
</evidence>